<evidence type="ECO:0000256" key="7">
    <source>
        <dbReference type="ARBA" id="ARBA00023136"/>
    </source>
</evidence>
<keyword evidence="6 10" id="KW-0573">Peptidoglycan synthesis</keyword>
<dbReference type="NCBIfam" id="TIGR01133">
    <property type="entry name" value="murG"/>
    <property type="match status" value="1"/>
</dbReference>
<feature type="domain" description="Glycosyltransferase family 28 N-terminal" evidence="11">
    <location>
        <begin position="8"/>
        <end position="144"/>
    </location>
</feature>
<evidence type="ECO:0000313" key="14">
    <source>
        <dbReference type="Proteomes" id="UP001177341"/>
    </source>
</evidence>
<keyword evidence="8 10" id="KW-0131">Cell cycle</keyword>
<evidence type="ECO:0000313" key="13">
    <source>
        <dbReference type="EMBL" id="MDP2522100.1"/>
    </source>
</evidence>
<feature type="domain" description="Glycosyl transferase family 28 C-terminal" evidence="12">
    <location>
        <begin position="187"/>
        <end position="349"/>
    </location>
</feature>
<comment type="function">
    <text evidence="10">Cell wall formation. Catalyzes the transfer of a GlcNAc subunit on undecaprenyl-pyrophosphoryl-MurNAc-pentapeptide (lipid intermediate I) to form undecaprenyl-pyrophosphoryl-MurNAc-(pentapeptide)GlcNAc (lipid intermediate II).</text>
</comment>
<feature type="binding site" evidence="10">
    <location>
        <begin position="14"/>
        <end position="16"/>
    </location>
    <ligand>
        <name>UDP-N-acetyl-alpha-D-glucosamine</name>
        <dbReference type="ChEBI" id="CHEBI:57705"/>
    </ligand>
</feature>
<feature type="binding site" evidence="10">
    <location>
        <position position="126"/>
    </location>
    <ligand>
        <name>UDP-N-acetyl-alpha-D-glucosamine</name>
        <dbReference type="ChEBI" id="CHEBI:57705"/>
    </ligand>
</feature>
<accession>A0ABT9ET70</accession>
<dbReference type="RefSeq" id="WP_215150060.1">
    <property type="nucleotide sequence ID" value="NZ_CAXHZV010000006.1"/>
</dbReference>
<dbReference type="SUPFAM" id="SSF53756">
    <property type="entry name" value="UDP-Glycosyltransferase/glycogen phosphorylase"/>
    <property type="match status" value="1"/>
</dbReference>
<keyword evidence="5 10" id="KW-0133">Cell shape</keyword>
<feature type="binding site" evidence="10">
    <location>
        <position position="292"/>
    </location>
    <ligand>
        <name>UDP-N-acetyl-alpha-D-glucosamine</name>
        <dbReference type="ChEBI" id="CHEBI:57705"/>
    </ligand>
</feature>
<dbReference type="PANTHER" id="PTHR21015:SF22">
    <property type="entry name" value="GLYCOSYLTRANSFERASE"/>
    <property type="match status" value="1"/>
</dbReference>
<sequence>MSQTKTALIMAGGTGGHVFPALATADCLRAQGVAVHWMGTQRGIESRVVPNADIPLHTIDVQGVRGKGRLSILLAPFRLIKAVAQAYHVVKKVKPNVVLGMGGFASGPGAVAAKLLGIPLVIHEQNATAGMTNKISAKIANRVLEAFSGAFGQRANVEQTGNPVRGDILSLAPPQERFDKRTGPIRLLVVGGSLGAKAINEIIPAALAAMPAESRPDVWHQTGKQHIDATRALYQEHGLEGRVDAFIERMDEAYGWADIVICRSGALTVSELAIAGVPSLLVPFPFAVDDHQTANAQYLESVGAATIIQQRDLTVDDIIKRLTENTGRDCLLDMAKKARAVGKPAASQRVADICLEMMK</sequence>
<keyword evidence="1 10" id="KW-1003">Cell membrane</keyword>
<evidence type="ECO:0000259" key="11">
    <source>
        <dbReference type="Pfam" id="PF03033"/>
    </source>
</evidence>
<keyword evidence="7 10" id="KW-0472">Membrane</keyword>
<evidence type="ECO:0000256" key="4">
    <source>
        <dbReference type="ARBA" id="ARBA00022679"/>
    </source>
</evidence>
<comment type="similarity">
    <text evidence="10">Belongs to the glycosyltransferase 28 family. MurG subfamily.</text>
</comment>
<comment type="caution">
    <text evidence="13">The sequence shown here is derived from an EMBL/GenBank/DDBJ whole genome shotgun (WGS) entry which is preliminary data.</text>
</comment>
<comment type="pathway">
    <text evidence="10">Cell wall biogenesis; peptidoglycan biosynthesis.</text>
</comment>
<dbReference type="InterPro" id="IPR004276">
    <property type="entry name" value="GlycoTrans_28_N"/>
</dbReference>
<evidence type="ECO:0000256" key="9">
    <source>
        <dbReference type="ARBA" id="ARBA00023316"/>
    </source>
</evidence>
<organism evidence="13 14">
    <name type="scientific">Neptunomonas phycophila</name>
    <dbReference type="NCBI Taxonomy" id="1572645"/>
    <lineage>
        <taxon>Bacteria</taxon>
        <taxon>Pseudomonadati</taxon>
        <taxon>Pseudomonadota</taxon>
        <taxon>Gammaproteobacteria</taxon>
        <taxon>Oceanospirillales</taxon>
        <taxon>Oceanospirillaceae</taxon>
        <taxon>Neptunomonas</taxon>
    </lineage>
</organism>
<dbReference type="GO" id="GO:0016757">
    <property type="term" value="F:glycosyltransferase activity"/>
    <property type="evidence" value="ECO:0007669"/>
    <property type="project" value="UniProtKB-KW"/>
</dbReference>
<name>A0ABT9ET70_9GAMM</name>
<keyword evidence="14" id="KW-1185">Reference proteome</keyword>
<comment type="subcellular location">
    <subcellularLocation>
        <location evidence="10">Cell membrane</location>
        <topology evidence="10">Peripheral membrane protein</topology>
        <orientation evidence="10">Cytoplasmic side</orientation>
    </subcellularLocation>
</comment>
<evidence type="ECO:0000256" key="1">
    <source>
        <dbReference type="ARBA" id="ARBA00022475"/>
    </source>
</evidence>
<dbReference type="CDD" id="cd03785">
    <property type="entry name" value="GT28_MurG"/>
    <property type="match status" value="1"/>
</dbReference>
<dbReference type="InterPro" id="IPR007235">
    <property type="entry name" value="Glyco_trans_28_C"/>
</dbReference>
<dbReference type="HAMAP" id="MF_00033">
    <property type="entry name" value="MurG"/>
    <property type="match status" value="1"/>
</dbReference>
<evidence type="ECO:0000256" key="2">
    <source>
        <dbReference type="ARBA" id="ARBA00022618"/>
    </source>
</evidence>
<evidence type="ECO:0000256" key="5">
    <source>
        <dbReference type="ARBA" id="ARBA00022960"/>
    </source>
</evidence>
<dbReference type="InterPro" id="IPR006009">
    <property type="entry name" value="GlcNAc_MurG"/>
</dbReference>
<feature type="binding site" evidence="10">
    <location>
        <position position="165"/>
    </location>
    <ligand>
        <name>UDP-N-acetyl-alpha-D-glucosamine</name>
        <dbReference type="ChEBI" id="CHEBI:57705"/>
    </ligand>
</feature>
<dbReference type="PANTHER" id="PTHR21015">
    <property type="entry name" value="UDP-N-ACETYLGLUCOSAMINE--N-ACETYLMURAMYL-(PENTAPEPTIDE) PYROPHOSPHORYL-UNDECAPRENOL N-ACETYLGLUCOSAMINE TRANSFERASE 1"/>
    <property type="match status" value="1"/>
</dbReference>
<evidence type="ECO:0000256" key="10">
    <source>
        <dbReference type="HAMAP-Rule" id="MF_00033"/>
    </source>
</evidence>
<comment type="catalytic activity">
    <reaction evidence="10">
        <text>di-trans,octa-cis-undecaprenyl diphospho-N-acetyl-alpha-D-muramoyl-L-alanyl-D-glutamyl-meso-2,6-diaminopimeloyl-D-alanyl-D-alanine + UDP-N-acetyl-alpha-D-glucosamine = di-trans,octa-cis-undecaprenyl diphospho-[N-acetyl-alpha-D-glucosaminyl-(1-&gt;4)]-N-acetyl-alpha-D-muramoyl-L-alanyl-D-glutamyl-meso-2,6-diaminopimeloyl-D-alanyl-D-alanine + UDP + H(+)</text>
        <dbReference type="Rhea" id="RHEA:31227"/>
        <dbReference type="ChEBI" id="CHEBI:15378"/>
        <dbReference type="ChEBI" id="CHEBI:57705"/>
        <dbReference type="ChEBI" id="CHEBI:58223"/>
        <dbReference type="ChEBI" id="CHEBI:61387"/>
        <dbReference type="ChEBI" id="CHEBI:61388"/>
        <dbReference type="EC" id="2.4.1.227"/>
    </reaction>
</comment>
<keyword evidence="4 10" id="KW-0808">Transferase</keyword>
<dbReference type="Gene3D" id="3.40.50.2000">
    <property type="entry name" value="Glycogen Phosphorylase B"/>
    <property type="match status" value="2"/>
</dbReference>
<evidence type="ECO:0000256" key="3">
    <source>
        <dbReference type="ARBA" id="ARBA00022676"/>
    </source>
</evidence>
<dbReference type="Pfam" id="PF03033">
    <property type="entry name" value="Glyco_transf_28"/>
    <property type="match status" value="1"/>
</dbReference>
<keyword evidence="9 10" id="KW-0961">Cell wall biogenesis/degradation</keyword>
<keyword evidence="3 10" id="KW-0328">Glycosyltransferase</keyword>
<evidence type="ECO:0000259" key="12">
    <source>
        <dbReference type="Pfam" id="PF04101"/>
    </source>
</evidence>
<evidence type="ECO:0000256" key="6">
    <source>
        <dbReference type="ARBA" id="ARBA00022984"/>
    </source>
</evidence>
<dbReference type="EC" id="2.4.1.227" evidence="10"/>
<feature type="binding site" evidence="10">
    <location>
        <begin position="266"/>
        <end position="271"/>
    </location>
    <ligand>
        <name>UDP-N-acetyl-alpha-D-glucosamine</name>
        <dbReference type="ChEBI" id="CHEBI:57705"/>
    </ligand>
</feature>
<proteinExistence type="inferred from homology"/>
<feature type="binding site" evidence="10">
    <location>
        <position position="247"/>
    </location>
    <ligand>
        <name>UDP-N-acetyl-alpha-D-glucosamine</name>
        <dbReference type="ChEBI" id="CHEBI:57705"/>
    </ligand>
</feature>
<feature type="binding site" evidence="10">
    <location>
        <position position="193"/>
    </location>
    <ligand>
        <name>UDP-N-acetyl-alpha-D-glucosamine</name>
        <dbReference type="ChEBI" id="CHEBI:57705"/>
    </ligand>
</feature>
<keyword evidence="2 10" id="KW-0132">Cell division</keyword>
<gene>
    <name evidence="10 13" type="primary">murG</name>
    <name evidence="13" type="ORF">Q8W30_05895</name>
</gene>
<reference evidence="13" key="1">
    <citation type="submission" date="2023-07" db="EMBL/GenBank/DDBJ databases">
        <title>Genome content predicts the carbon catabolic preferences of heterotrophic bacteria.</title>
        <authorList>
            <person name="Gralka M."/>
        </authorList>
    </citation>
    <scope>NUCLEOTIDE SEQUENCE</scope>
    <source>
        <strain evidence="13">5G01</strain>
    </source>
</reference>
<dbReference type="Proteomes" id="UP001177341">
    <property type="component" value="Unassembled WGS sequence"/>
</dbReference>
<dbReference type="Pfam" id="PF04101">
    <property type="entry name" value="Glyco_tran_28_C"/>
    <property type="match status" value="1"/>
</dbReference>
<protein>
    <recommendedName>
        <fullName evidence="10">UDP-N-acetylglucosamine--N-acetylmuramyl-(pentapeptide) pyrophosphoryl-undecaprenol N-acetylglucosamine transferase</fullName>
        <ecNumber evidence="10">2.4.1.227</ecNumber>
    </recommendedName>
    <alternativeName>
        <fullName evidence="10">Undecaprenyl-PP-MurNAc-pentapeptide-UDPGlcNAc GlcNAc transferase</fullName>
    </alternativeName>
</protein>
<dbReference type="EMBL" id="JAUYVO010000003">
    <property type="protein sequence ID" value="MDP2522100.1"/>
    <property type="molecule type" value="Genomic_DNA"/>
</dbReference>
<evidence type="ECO:0000256" key="8">
    <source>
        <dbReference type="ARBA" id="ARBA00023306"/>
    </source>
</evidence>